<dbReference type="InterPro" id="IPR000644">
    <property type="entry name" value="CBS_dom"/>
</dbReference>
<dbReference type="PROSITE" id="PS51846">
    <property type="entry name" value="CNNM"/>
    <property type="match status" value="1"/>
</dbReference>
<dbReference type="Pfam" id="PF01595">
    <property type="entry name" value="CNNM"/>
    <property type="match status" value="1"/>
</dbReference>
<dbReference type="SMART" id="SM01091">
    <property type="entry name" value="CorC_HlyC"/>
    <property type="match status" value="1"/>
</dbReference>
<dbReference type="PANTHER" id="PTHR43099">
    <property type="entry name" value="UPF0053 PROTEIN YRKA"/>
    <property type="match status" value="1"/>
</dbReference>
<keyword evidence="6 10" id="KW-1133">Transmembrane helix</keyword>
<keyword evidence="15" id="KW-1185">Reference proteome</keyword>
<comment type="subcellular location">
    <subcellularLocation>
        <location evidence="1">Cell membrane</location>
        <topology evidence="1">Multi-pass membrane protein</topology>
    </subcellularLocation>
</comment>
<comment type="caution">
    <text evidence="14">The sequence shown here is derived from an EMBL/GenBank/DDBJ whole genome shotgun (WGS) entry which is preliminary data.</text>
</comment>
<evidence type="ECO:0000313" key="15">
    <source>
        <dbReference type="Proteomes" id="UP000070467"/>
    </source>
</evidence>
<dbReference type="EMBL" id="LSDB01000023">
    <property type="protein sequence ID" value="KXB57998.1"/>
    <property type="molecule type" value="Genomic_DNA"/>
</dbReference>
<evidence type="ECO:0000313" key="14">
    <source>
        <dbReference type="EMBL" id="KXB57998.1"/>
    </source>
</evidence>
<evidence type="ECO:0000256" key="2">
    <source>
        <dbReference type="ARBA" id="ARBA00006337"/>
    </source>
</evidence>
<feature type="transmembrane region" description="Helical" evidence="11">
    <location>
        <begin position="138"/>
        <end position="160"/>
    </location>
</feature>
<name>A0ABR5TMP3_9BACL</name>
<keyword evidence="3" id="KW-1003">Cell membrane</keyword>
<dbReference type="SUPFAM" id="SSF54631">
    <property type="entry name" value="CBS-domain pair"/>
    <property type="match status" value="1"/>
</dbReference>
<evidence type="ECO:0000256" key="1">
    <source>
        <dbReference type="ARBA" id="ARBA00004651"/>
    </source>
</evidence>
<evidence type="ECO:0000259" key="12">
    <source>
        <dbReference type="PROSITE" id="PS51371"/>
    </source>
</evidence>
<gene>
    <name evidence="14" type="ORF">HMPREF1871_00664</name>
</gene>
<sequence length="441" mass="50747">MDLNIIILKLFLIIILLLGSAIFVTAEFSLVKLRPTRIKELVKNGNKKAKLLLEMVEHLDNFLSATQLGITIVSLGLGWVGESVFFTLFHPIFNLLELNSAITHSISYIFSFSFMTLLHVVLGELVPKTIAIQKVEHSAFRIAIPLFIFNKIMHPVIWILNELATFIAKILGYHELQNQGEVHSEQELRTIMRSSMDHGKINDTEYRYVERVFEFDNKIAKEIMTPRTEVFALDLEDSIAVIMRQIKQEEYTRYPIIVGGDKDEILGILNVKKLFFANKEIESSEELKEFMTPIIKVFDHTPISQVLKIIKQNREHMIIVTDEYGGTSGIVTLEDIIEQLTGEIRDEFDDDEQSLIKKLKNGHYLIDGWVSIQDVNSIFNISIPHEEVDTIGVYIYMIKYQAKVGNTYTIQGVTFKVRAIDEDQIRQIEVWKDNNNNNNNI</sequence>
<keyword evidence="4 10" id="KW-0812">Transmembrane</keyword>
<dbReference type="SMART" id="SM00116">
    <property type="entry name" value="CBS"/>
    <property type="match status" value="2"/>
</dbReference>
<feature type="domain" description="CBS" evidence="12">
    <location>
        <begin position="290"/>
        <end position="347"/>
    </location>
</feature>
<feature type="transmembrane region" description="Helical" evidence="11">
    <location>
        <begin position="68"/>
        <end position="93"/>
    </location>
</feature>
<feature type="domain" description="CBS" evidence="12">
    <location>
        <begin position="224"/>
        <end position="286"/>
    </location>
</feature>
<dbReference type="Gene3D" id="3.30.465.10">
    <property type="match status" value="1"/>
</dbReference>
<dbReference type="InterPro" id="IPR051676">
    <property type="entry name" value="UPF0053_domain"/>
</dbReference>
<evidence type="ECO:0000256" key="11">
    <source>
        <dbReference type="SAM" id="Phobius"/>
    </source>
</evidence>
<evidence type="ECO:0000256" key="5">
    <source>
        <dbReference type="ARBA" id="ARBA00022737"/>
    </source>
</evidence>
<feature type="transmembrane region" description="Helical" evidence="11">
    <location>
        <begin position="105"/>
        <end position="126"/>
    </location>
</feature>
<feature type="domain" description="CNNM transmembrane" evidence="13">
    <location>
        <begin position="2"/>
        <end position="205"/>
    </location>
</feature>
<dbReference type="PROSITE" id="PS51371">
    <property type="entry name" value="CBS"/>
    <property type="match status" value="2"/>
</dbReference>
<dbReference type="InterPro" id="IPR046342">
    <property type="entry name" value="CBS_dom_sf"/>
</dbReference>
<accession>A0ABR5TMP3</accession>
<dbReference type="InterPro" id="IPR016169">
    <property type="entry name" value="FAD-bd_PCMH_sub2"/>
</dbReference>
<reference evidence="14 15" key="1">
    <citation type="submission" date="2016-01" db="EMBL/GenBank/DDBJ databases">
        <authorList>
            <person name="Mitreva M."/>
            <person name="Pepin K.H."/>
            <person name="Mihindukulasuriya K.A."/>
            <person name="Fulton R."/>
            <person name="Fronick C."/>
            <person name="O'Laughlin M."/>
            <person name="Miner T."/>
            <person name="Herter B."/>
            <person name="Rosa B.A."/>
            <person name="Cordes M."/>
            <person name="Tomlinson C."/>
            <person name="Wollam A."/>
            <person name="Palsikar V.B."/>
            <person name="Mardis E.R."/>
            <person name="Wilson R.K."/>
        </authorList>
    </citation>
    <scope>NUCLEOTIDE SEQUENCE [LARGE SCALE GENOMIC DNA]</scope>
    <source>
        <strain evidence="14 15">KA00071</strain>
    </source>
</reference>
<feature type="transmembrane region" description="Helical" evidence="11">
    <location>
        <begin position="6"/>
        <end position="31"/>
    </location>
</feature>
<dbReference type="Proteomes" id="UP000070467">
    <property type="component" value="Unassembled WGS sequence"/>
</dbReference>
<comment type="similarity">
    <text evidence="2">Belongs to the UPF0053 family.</text>
</comment>
<evidence type="ECO:0000256" key="3">
    <source>
        <dbReference type="ARBA" id="ARBA00022475"/>
    </source>
</evidence>
<proteinExistence type="inferred from homology"/>
<dbReference type="PANTHER" id="PTHR43099:SF2">
    <property type="entry name" value="UPF0053 PROTEIN YRKA"/>
    <property type="match status" value="1"/>
</dbReference>
<dbReference type="InterPro" id="IPR044751">
    <property type="entry name" value="Ion_transp-like_CBS"/>
</dbReference>
<evidence type="ECO:0000259" key="13">
    <source>
        <dbReference type="PROSITE" id="PS51846"/>
    </source>
</evidence>
<evidence type="ECO:0000256" key="8">
    <source>
        <dbReference type="ARBA" id="ARBA00023136"/>
    </source>
</evidence>
<dbReference type="SUPFAM" id="SSF56176">
    <property type="entry name" value="FAD-binding/transporter-associated domain-like"/>
    <property type="match status" value="1"/>
</dbReference>
<dbReference type="InterPro" id="IPR005170">
    <property type="entry name" value="Transptr-assoc_dom"/>
</dbReference>
<organism evidence="14 15">
    <name type="scientific">Gemelliphila asaccharolytica</name>
    <dbReference type="NCBI Taxonomy" id="502393"/>
    <lineage>
        <taxon>Bacteria</taxon>
        <taxon>Bacillati</taxon>
        <taxon>Bacillota</taxon>
        <taxon>Bacilli</taxon>
        <taxon>Bacillales</taxon>
        <taxon>Gemellaceae</taxon>
        <taxon>Gemelliphila</taxon>
    </lineage>
</organism>
<dbReference type="InterPro" id="IPR002550">
    <property type="entry name" value="CNNM"/>
</dbReference>
<dbReference type="Pfam" id="PF00571">
    <property type="entry name" value="CBS"/>
    <property type="match status" value="2"/>
</dbReference>
<protein>
    <recommendedName>
        <fullName evidence="16">HlyC/CorC family transporter</fullName>
    </recommendedName>
</protein>
<dbReference type="Pfam" id="PF03471">
    <property type="entry name" value="CorC_HlyC"/>
    <property type="match status" value="1"/>
</dbReference>
<evidence type="ECO:0000256" key="4">
    <source>
        <dbReference type="ARBA" id="ARBA00022692"/>
    </source>
</evidence>
<keyword evidence="7 9" id="KW-0129">CBS domain</keyword>
<dbReference type="Gene3D" id="3.10.580.10">
    <property type="entry name" value="CBS-domain"/>
    <property type="match status" value="1"/>
</dbReference>
<evidence type="ECO:0000256" key="6">
    <source>
        <dbReference type="ARBA" id="ARBA00022989"/>
    </source>
</evidence>
<dbReference type="CDD" id="cd04590">
    <property type="entry name" value="CBS_pair_CorC_HlyC_assoc"/>
    <property type="match status" value="1"/>
</dbReference>
<keyword evidence="5" id="KW-0677">Repeat</keyword>
<evidence type="ECO:0000256" key="9">
    <source>
        <dbReference type="PROSITE-ProRule" id="PRU00703"/>
    </source>
</evidence>
<dbReference type="InterPro" id="IPR036318">
    <property type="entry name" value="FAD-bd_PCMH-like_sf"/>
</dbReference>
<keyword evidence="8 10" id="KW-0472">Membrane</keyword>
<dbReference type="RefSeq" id="WP_066130010.1">
    <property type="nucleotide sequence ID" value="NZ_KQ959874.1"/>
</dbReference>
<evidence type="ECO:0000256" key="10">
    <source>
        <dbReference type="PROSITE-ProRule" id="PRU01193"/>
    </source>
</evidence>
<evidence type="ECO:0008006" key="16">
    <source>
        <dbReference type="Google" id="ProtNLM"/>
    </source>
</evidence>
<evidence type="ECO:0000256" key="7">
    <source>
        <dbReference type="ARBA" id="ARBA00023122"/>
    </source>
</evidence>